<proteinExistence type="predicted"/>
<name>A0A6G1ZWZ9_9FIRM</name>
<dbReference type="RefSeq" id="WP_142410957.1">
    <property type="nucleotide sequence ID" value="NZ_WKQF01000002.1"/>
</dbReference>
<feature type="transmembrane region" description="Helical" evidence="1">
    <location>
        <begin position="57"/>
        <end position="77"/>
    </location>
</feature>
<feature type="transmembrane region" description="Helical" evidence="1">
    <location>
        <begin position="187"/>
        <end position="202"/>
    </location>
</feature>
<feature type="transmembrane region" description="Helical" evidence="1">
    <location>
        <begin position="386"/>
        <end position="403"/>
    </location>
</feature>
<feature type="transmembrane region" description="Helical" evidence="1">
    <location>
        <begin position="238"/>
        <end position="256"/>
    </location>
</feature>
<organism evidence="2">
    <name type="scientific">Faecalibacterium prausnitzii</name>
    <dbReference type="NCBI Taxonomy" id="853"/>
    <lineage>
        <taxon>Bacteria</taxon>
        <taxon>Bacillati</taxon>
        <taxon>Bacillota</taxon>
        <taxon>Clostridia</taxon>
        <taxon>Eubacteriales</taxon>
        <taxon>Oscillospiraceae</taxon>
        <taxon>Faecalibacterium</taxon>
    </lineage>
</organism>
<dbReference type="AlphaFoldDB" id="A0A6G1ZWZ9"/>
<evidence type="ECO:0000256" key="1">
    <source>
        <dbReference type="SAM" id="Phobius"/>
    </source>
</evidence>
<protein>
    <submittedName>
        <fullName evidence="2">Oligosaccharide repeat unit polymerase</fullName>
    </submittedName>
</protein>
<keyword evidence="1" id="KW-0472">Membrane</keyword>
<sequence>MLVVLWICTIIIFMLAYLINKRDLLAPSVLCSMIYVICVMFTVLNQKSWGIEYSDKAFCVMIIMILSFVLPSVFFNIKNNKVGIQSDYELEIIEFDKGILIGCLIVDILISIYYFREVYRISLIGGNPLGIAGMFSYYRMYTANNADAEGLSTLANQFLKLGRSFGFTALFILMYNNQIDRNIKRDYWLIPFVVLTALQNIIGGGRGYILWLVSTGFMTSYIITMKKSEWKKRISFKYIKIGLKLMAAVFVGFYLLKYVVRVGNTVNSILDYIGYYAGGSIQNFNLYLDNPPTGSRQIWGQETFMGVYSTLQKFGFVDVSGIYLTNSNLEFRRSNGVSIGNVYGAVRRYYNDFGIMGVIVLQTICSFFFNAFYAKIKQQSKQKSKFTYFLYAYLSYHVFEMPIDDTFYKSFISFNFLTTLIVLFAVYYIFTCVKIRGLKIKYRKRNIV</sequence>
<feature type="transmembrane region" description="Helical" evidence="1">
    <location>
        <begin position="121"/>
        <end position="138"/>
    </location>
</feature>
<evidence type="ECO:0000313" key="2">
    <source>
        <dbReference type="EMBL" id="MSC67922.1"/>
    </source>
</evidence>
<feature type="transmembrane region" description="Helical" evidence="1">
    <location>
        <begin position="158"/>
        <end position="175"/>
    </location>
</feature>
<feature type="transmembrane region" description="Helical" evidence="1">
    <location>
        <begin position="208"/>
        <end position="226"/>
    </location>
</feature>
<keyword evidence="1" id="KW-0812">Transmembrane</keyword>
<reference evidence="2" key="1">
    <citation type="journal article" date="2019" name="Nat. Med.">
        <title>A library of human gut bacterial isolates paired with longitudinal multiomics data enables mechanistic microbiome research.</title>
        <authorList>
            <person name="Poyet M."/>
            <person name="Groussin M."/>
            <person name="Gibbons S.M."/>
            <person name="Avila-Pacheco J."/>
            <person name="Jiang X."/>
            <person name="Kearney S.M."/>
            <person name="Perrotta A.R."/>
            <person name="Berdy B."/>
            <person name="Zhao S."/>
            <person name="Lieberman T.D."/>
            <person name="Swanson P.K."/>
            <person name="Smith M."/>
            <person name="Roesemann S."/>
            <person name="Alexander J.E."/>
            <person name="Rich S.A."/>
            <person name="Livny J."/>
            <person name="Vlamakis H."/>
            <person name="Clish C."/>
            <person name="Bullock K."/>
            <person name="Deik A."/>
            <person name="Scott J."/>
            <person name="Pierce K.A."/>
            <person name="Xavier R.J."/>
            <person name="Alm E.J."/>
        </authorList>
    </citation>
    <scope>NUCLEOTIDE SEQUENCE</scope>
    <source>
        <strain evidence="2">BIOML-B7</strain>
    </source>
</reference>
<feature type="transmembrane region" description="Helical" evidence="1">
    <location>
        <begin position="26"/>
        <end position="45"/>
    </location>
</feature>
<dbReference type="EMBL" id="WKQG01000002">
    <property type="protein sequence ID" value="MSC67922.1"/>
    <property type="molecule type" value="Genomic_DNA"/>
</dbReference>
<feature type="transmembrane region" description="Helical" evidence="1">
    <location>
        <begin position="415"/>
        <end position="435"/>
    </location>
</feature>
<feature type="transmembrane region" description="Helical" evidence="1">
    <location>
        <begin position="97"/>
        <end position="114"/>
    </location>
</feature>
<feature type="transmembrane region" description="Helical" evidence="1">
    <location>
        <begin position="353"/>
        <end position="374"/>
    </location>
</feature>
<dbReference type="NCBIfam" id="TIGR04370">
    <property type="entry name" value="glyco_rpt_poly"/>
    <property type="match status" value="1"/>
</dbReference>
<comment type="caution">
    <text evidence="2">The sequence shown here is derived from an EMBL/GenBank/DDBJ whole genome shotgun (WGS) entry which is preliminary data.</text>
</comment>
<keyword evidence="1" id="KW-1133">Transmembrane helix</keyword>
<accession>A0A6G1ZWZ9</accession>
<gene>
    <name evidence="2" type="ORF">GKD79_03245</name>
</gene>